<evidence type="ECO:0000256" key="1">
    <source>
        <dbReference type="SAM" id="Phobius"/>
    </source>
</evidence>
<dbReference type="EMBL" id="BRXU01000031">
    <property type="protein sequence ID" value="GLC60030.1"/>
    <property type="molecule type" value="Genomic_DNA"/>
</dbReference>
<dbReference type="PANTHER" id="PTHR33303:SF2">
    <property type="entry name" value="COA-BINDING DOMAIN-CONTAINING PROTEIN"/>
    <property type="match status" value="1"/>
</dbReference>
<protein>
    <recommendedName>
        <fullName evidence="2">CoA-binding domain-containing protein</fullName>
    </recommendedName>
</protein>
<comment type="caution">
    <text evidence="3">The sequence shown here is derived from an EMBL/GenBank/DDBJ whole genome shotgun (WGS) entry which is preliminary data.</text>
</comment>
<organism evidence="3 4">
    <name type="scientific">Pleodorina starrii</name>
    <dbReference type="NCBI Taxonomy" id="330485"/>
    <lineage>
        <taxon>Eukaryota</taxon>
        <taxon>Viridiplantae</taxon>
        <taxon>Chlorophyta</taxon>
        <taxon>core chlorophytes</taxon>
        <taxon>Chlorophyceae</taxon>
        <taxon>CS clade</taxon>
        <taxon>Chlamydomonadales</taxon>
        <taxon>Volvocaceae</taxon>
        <taxon>Pleodorina</taxon>
    </lineage>
</organism>
<dbReference type="InterPro" id="IPR003781">
    <property type="entry name" value="CoA-bd"/>
</dbReference>
<keyword evidence="1" id="KW-1133">Transmembrane helix</keyword>
<feature type="transmembrane region" description="Helical" evidence="1">
    <location>
        <begin position="67"/>
        <end position="88"/>
    </location>
</feature>
<dbReference type="SUPFAM" id="SSF51735">
    <property type="entry name" value="NAD(P)-binding Rossmann-fold domains"/>
    <property type="match status" value="1"/>
</dbReference>
<evidence type="ECO:0000313" key="3">
    <source>
        <dbReference type="EMBL" id="GLC60030.1"/>
    </source>
</evidence>
<dbReference type="AlphaFoldDB" id="A0A9W6F8T7"/>
<proteinExistence type="predicted"/>
<feature type="domain" description="CoA-binding" evidence="2">
    <location>
        <begin position="183"/>
        <end position="283"/>
    </location>
</feature>
<keyword evidence="1" id="KW-0812">Transmembrane</keyword>
<dbReference type="InterPro" id="IPR036291">
    <property type="entry name" value="NAD(P)-bd_dom_sf"/>
</dbReference>
<accession>A0A9W6F8T7</accession>
<evidence type="ECO:0000259" key="2">
    <source>
        <dbReference type="SMART" id="SM00881"/>
    </source>
</evidence>
<dbReference type="Pfam" id="PF13380">
    <property type="entry name" value="CoA_binding_2"/>
    <property type="match status" value="1"/>
</dbReference>
<feature type="transmembrane region" description="Helical" evidence="1">
    <location>
        <begin position="38"/>
        <end position="61"/>
    </location>
</feature>
<reference evidence="3 4" key="1">
    <citation type="journal article" date="2023" name="Commun. Biol.">
        <title>Reorganization of the ancestral sex-determining regions during the evolution of trioecy in Pleodorina starrii.</title>
        <authorList>
            <person name="Takahashi K."/>
            <person name="Suzuki S."/>
            <person name="Kawai-Toyooka H."/>
            <person name="Yamamoto K."/>
            <person name="Hamaji T."/>
            <person name="Ootsuki R."/>
            <person name="Yamaguchi H."/>
            <person name="Kawachi M."/>
            <person name="Higashiyama T."/>
            <person name="Nozaki H."/>
        </authorList>
    </citation>
    <scope>NUCLEOTIDE SEQUENCE [LARGE SCALE GENOMIC DNA]</scope>
    <source>
        <strain evidence="3 4">NIES-4479</strain>
    </source>
</reference>
<name>A0A9W6F8T7_9CHLO</name>
<gene>
    <name evidence="3" type="primary">PLEST005733</name>
    <name evidence="3" type="ORF">PLESTB_001565700</name>
</gene>
<keyword evidence="1" id="KW-0472">Membrane</keyword>
<sequence>MVRRDAYEANEPGGPGGAFSLLRLVGHSKHLSSGFVGFAIKTFSVSAGAAVVFGMSSYMLFSKHVGPVLPFMGGAAFGYVGGLVHRYLTDMEEAQIMLARYPKVMEYHVSQVDPMELRSTPFPAWLADLRTNLRKQGVLIAAMYSASDTLVKLQDEEEARILEEYREAATGAATDDEEAARLAASFKTVAVLGIKTERQADQPAFFVAEYLASAGVKVVPVPVFYPDVTHILGQPVFRSVAAAAATDAPLDCVDVFRRPSDVAAHVEDVIAAAPRVVWLQSGIRCPEAEEAWARAGILVVADKCLKVLHRRAAAARL</sequence>
<evidence type="ECO:0000313" key="4">
    <source>
        <dbReference type="Proteomes" id="UP001165080"/>
    </source>
</evidence>
<dbReference type="Gene3D" id="3.40.50.720">
    <property type="entry name" value="NAD(P)-binding Rossmann-like Domain"/>
    <property type="match status" value="1"/>
</dbReference>
<dbReference type="PANTHER" id="PTHR33303">
    <property type="entry name" value="CYTOPLASMIC PROTEIN-RELATED"/>
    <property type="match status" value="1"/>
</dbReference>
<dbReference type="SMART" id="SM00881">
    <property type="entry name" value="CoA_binding"/>
    <property type="match status" value="1"/>
</dbReference>
<keyword evidence="4" id="KW-1185">Reference proteome</keyword>
<dbReference type="Proteomes" id="UP001165080">
    <property type="component" value="Unassembled WGS sequence"/>
</dbReference>